<gene>
    <name evidence="2" type="ORF">SDC9_18878</name>
</gene>
<organism evidence="2">
    <name type="scientific">bioreactor metagenome</name>
    <dbReference type="NCBI Taxonomy" id="1076179"/>
    <lineage>
        <taxon>unclassified sequences</taxon>
        <taxon>metagenomes</taxon>
        <taxon>ecological metagenomes</taxon>
    </lineage>
</organism>
<protein>
    <submittedName>
        <fullName evidence="2">Uncharacterized protein</fullName>
    </submittedName>
</protein>
<comment type="caution">
    <text evidence="2">The sequence shown here is derived from an EMBL/GenBank/DDBJ whole genome shotgun (WGS) entry which is preliminary data.</text>
</comment>
<feature type="compositionally biased region" description="Basic and acidic residues" evidence="1">
    <location>
        <begin position="383"/>
        <end position="396"/>
    </location>
</feature>
<feature type="region of interest" description="Disordered" evidence="1">
    <location>
        <begin position="364"/>
        <end position="407"/>
    </location>
</feature>
<reference evidence="2" key="1">
    <citation type="submission" date="2019-08" db="EMBL/GenBank/DDBJ databases">
        <authorList>
            <person name="Kucharzyk K."/>
            <person name="Murdoch R.W."/>
            <person name="Higgins S."/>
            <person name="Loffler F."/>
        </authorList>
    </citation>
    <scope>NUCLEOTIDE SEQUENCE</scope>
</reference>
<name>A0A644U1G2_9ZZZZ</name>
<sequence length="407" mass="43278">MPVDRETRVEDGDGAGAAEDLRGPVRRGVGLFQRQHLAVHRQPVEGRAVARGEGLEVGKPALGLEDMREQRHRVRRGEAAGAAAGAFLGRVGMGRGIGAEEEARLARGRGLDQGKAMALALGDRQAIVMRLDPAHQDVVAVDDQVMRGDRRAEVFALAAHIVHTILGGDVLHHHPQPRGGAAHRVEHALDEHRLAVEDVDGRVGDLAMHAQRQADLGHRLEHAAHLVEVAHARGRVGGRPGRIELDRGDDARGRGGGDIGGVGLFGQVERHQRGEAHLGGQGRKDALAIGCGLRAGHHRRHQVRHDDRAGEMARALGQHGRQHRAVAQVQVPVVGAGERDLGHGFPTTPGAGPNPVAASRRCDAAGQGGDCRGARAGAAWRRLQADEERSDEDPFRPGRCPAGAGRL</sequence>
<proteinExistence type="predicted"/>
<feature type="compositionally biased region" description="Basic and acidic residues" evidence="1">
    <location>
        <begin position="1"/>
        <end position="11"/>
    </location>
</feature>
<dbReference type="EMBL" id="VSSQ01000070">
    <property type="protein sequence ID" value="MPL73085.1"/>
    <property type="molecule type" value="Genomic_DNA"/>
</dbReference>
<evidence type="ECO:0000256" key="1">
    <source>
        <dbReference type="SAM" id="MobiDB-lite"/>
    </source>
</evidence>
<feature type="region of interest" description="Disordered" evidence="1">
    <location>
        <begin position="1"/>
        <end position="22"/>
    </location>
</feature>
<evidence type="ECO:0000313" key="2">
    <source>
        <dbReference type="EMBL" id="MPL73085.1"/>
    </source>
</evidence>
<dbReference type="AlphaFoldDB" id="A0A644U1G2"/>
<accession>A0A644U1G2</accession>